<gene>
    <name evidence="2" type="ORF">LSUE1_G010014</name>
</gene>
<dbReference type="EMBL" id="QGMK01001816">
    <property type="protein sequence ID" value="TVY64200.1"/>
    <property type="molecule type" value="Genomic_DNA"/>
</dbReference>
<accession>A0A8T9BVP7</accession>
<dbReference type="Proteomes" id="UP000469558">
    <property type="component" value="Unassembled WGS sequence"/>
</dbReference>
<dbReference type="PANTHER" id="PTHR35910:SF1">
    <property type="entry name" value="2EXR DOMAIN-CONTAINING PROTEIN"/>
    <property type="match status" value="1"/>
</dbReference>
<comment type="caution">
    <text evidence="2">The sequence shown here is derived from an EMBL/GenBank/DDBJ whole genome shotgun (WGS) entry which is preliminary data.</text>
</comment>
<dbReference type="OrthoDB" id="3530648at2759"/>
<evidence type="ECO:0000313" key="3">
    <source>
        <dbReference type="Proteomes" id="UP000469558"/>
    </source>
</evidence>
<dbReference type="PANTHER" id="PTHR35910">
    <property type="entry name" value="2EXR DOMAIN-CONTAINING PROTEIN"/>
    <property type="match status" value="1"/>
</dbReference>
<name>A0A8T9BVP7_9HELO</name>
<dbReference type="InterPro" id="IPR045518">
    <property type="entry name" value="2EXR"/>
</dbReference>
<organism evidence="2 3">
    <name type="scientific">Lachnellula suecica</name>
    <dbReference type="NCBI Taxonomy" id="602035"/>
    <lineage>
        <taxon>Eukaryota</taxon>
        <taxon>Fungi</taxon>
        <taxon>Dikarya</taxon>
        <taxon>Ascomycota</taxon>
        <taxon>Pezizomycotina</taxon>
        <taxon>Leotiomycetes</taxon>
        <taxon>Helotiales</taxon>
        <taxon>Lachnaceae</taxon>
        <taxon>Lachnellula</taxon>
    </lineage>
</organism>
<reference evidence="2 3" key="1">
    <citation type="submission" date="2018-05" db="EMBL/GenBank/DDBJ databases">
        <title>Genome sequencing and assembly of the regulated plant pathogen Lachnellula willkommii and related sister species for the development of diagnostic species identification markers.</title>
        <authorList>
            <person name="Giroux E."/>
            <person name="Bilodeau G."/>
        </authorList>
    </citation>
    <scope>NUCLEOTIDE SEQUENCE [LARGE SCALE GENOMIC DNA]</scope>
    <source>
        <strain evidence="2 3">CBS 268.59</strain>
    </source>
</reference>
<feature type="domain" description="2EXR" evidence="1">
    <location>
        <begin position="62"/>
        <end position="143"/>
    </location>
</feature>
<dbReference type="Pfam" id="PF20150">
    <property type="entry name" value="2EXR"/>
    <property type="match status" value="1"/>
</dbReference>
<sequence length="204" mass="23774">MLVDFCHYVRFTMAEPAEEAPQPSEASVALSISQSILAVLTFDLPDPEEELFVQHNNDLTTFTCFQRLAIELRLQIWRETFPNARHLPLYETNYDHFDTFRPEFGKANIAKMKIIQNNLLISLSVNKETRAEALISFAVVPVRAYDQVGKSHHNGFAHVRMPFCIQLKIDSLGFYYNIDSDAFYNKWLDHVRIQARIFCKMLRR</sequence>
<evidence type="ECO:0000259" key="1">
    <source>
        <dbReference type="Pfam" id="PF20150"/>
    </source>
</evidence>
<proteinExistence type="predicted"/>
<evidence type="ECO:0000313" key="2">
    <source>
        <dbReference type="EMBL" id="TVY64200.1"/>
    </source>
</evidence>
<keyword evidence="3" id="KW-1185">Reference proteome</keyword>
<dbReference type="AlphaFoldDB" id="A0A8T9BVP7"/>
<protein>
    <recommendedName>
        <fullName evidence="1">2EXR domain-containing protein</fullName>
    </recommendedName>
</protein>